<accession>A0ABQ8A4V4</accession>
<dbReference type="EMBL" id="JAGKQM010000014">
    <property type="protein sequence ID" value="KAH0887258.1"/>
    <property type="molecule type" value="Genomic_DNA"/>
</dbReference>
<proteinExistence type="predicted"/>
<protein>
    <recommendedName>
        <fullName evidence="3">MADS-box domain-containing protein</fullName>
    </recommendedName>
</protein>
<name>A0ABQ8A4V4_BRANA</name>
<evidence type="ECO:0000313" key="2">
    <source>
        <dbReference type="Proteomes" id="UP000824890"/>
    </source>
</evidence>
<evidence type="ECO:0008006" key="3">
    <source>
        <dbReference type="Google" id="ProtNLM"/>
    </source>
</evidence>
<gene>
    <name evidence="1" type="ORF">HID58_063354</name>
</gene>
<sequence length="120" mass="13154">MVFIQNGNDWARRCTFLGKALNRIAKDLYNMTKANVAVFACSDQGREYQYSSPVAGGLDAVMDRVGYTSTMEFDLVGKLRRDSDALALDLGGRSMDEFAGLENQLMLAMESIQAAEANLG</sequence>
<comment type="caution">
    <text evidence="1">The sequence shown here is derived from an EMBL/GenBank/DDBJ whole genome shotgun (WGS) entry which is preliminary data.</text>
</comment>
<evidence type="ECO:0000313" key="1">
    <source>
        <dbReference type="EMBL" id="KAH0887258.1"/>
    </source>
</evidence>
<organism evidence="1 2">
    <name type="scientific">Brassica napus</name>
    <name type="common">Rape</name>
    <dbReference type="NCBI Taxonomy" id="3708"/>
    <lineage>
        <taxon>Eukaryota</taxon>
        <taxon>Viridiplantae</taxon>
        <taxon>Streptophyta</taxon>
        <taxon>Embryophyta</taxon>
        <taxon>Tracheophyta</taxon>
        <taxon>Spermatophyta</taxon>
        <taxon>Magnoliopsida</taxon>
        <taxon>eudicotyledons</taxon>
        <taxon>Gunneridae</taxon>
        <taxon>Pentapetalae</taxon>
        <taxon>rosids</taxon>
        <taxon>malvids</taxon>
        <taxon>Brassicales</taxon>
        <taxon>Brassicaceae</taxon>
        <taxon>Brassiceae</taxon>
        <taxon>Brassica</taxon>
    </lineage>
</organism>
<keyword evidence="2" id="KW-1185">Reference proteome</keyword>
<dbReference type="Proteomes" id="UP000824890">
    <property type="component" value="Unassembled WGS sequence"/>
</dbReference>
<reference evidence="1 2" key="1">
    <citation type="submission" date="2021-05" db="EMBL/GenBank/DDBJ databases">
        <title>Genome Assembly of Synthetic Allotetraploid Brassica napus Reveals Homoeologous Exchanges between Subgenomes.</title>
        <authorList>
            <person name="Davis J.T."/>
        </authorList>
    </citation>
    <scope>NUCLEOTIDE SEQUENCE [LARGE SCALE GENOMIC DNA]</scope>
    <source>
        <strain evidence="2">cv. Da-Ae</strain>
        <tissue evidence="1">Seedling</tissue>
    </source>
</reference>